<dbReference type="GO" id="GO:0019076">
    <property type="term" value="P:viral release from host cell"/>
    <property type="evidence" value="ECO:0007669"/>
    <property type="project" value="InterPro"/>
</dbReference>
<dbReference type="Gene3D" id="1.20.5.960">
    <property type="entry name" value="Bacteriophage t4 gene product 9 (gp9)"/>
    <property type="match status" value="1"/>
</dbReference>
<accession>A0A223LD87</accession>
<reference evidence="3 4" key="1">
    <citation type="submission" date="2017-07" db="EMBL/GenBank/DDBJ databases">
        <title>In vitro design and evaluation of phage cocktails against multidrug-resistant Aeromonas salmonicida.</title>
        <authorList>
            <person name="Chen L."/>
            <person name="Yuan S."/>
            <person name="Ma Y."/>
        </authorList>
    </citation>
    <scope>NUCLEOTIDE SEQUENCE [LARGE SCALE GENOMIC DNA]</scope>
</reference>
<dbReference type="GeneID" id="55604732"/>
<dbReference type="InterPro" id="IPR036240">
    <property type="entry name" value="Gp9-like_sf"/>
</dbReference>
<sequence>MSVQKPKELVDTGVRGQEGTGDTLHDGGLKLNQDINSIWNVFGDYRIGKTSGFGNRVQTLHGTGYYQKHTRAYYAGAEQPSGNPVEFGSMHDLSVIRDGTGDLTITLPQGSGHGGECIEFVNTDGSVGFGAGKEVIIRTSGSGDTIGASGNRLVVNRSNFKLTIWVAEASPAGSKWNYKLESIYGDSATSYSATITGIAVGADRNVVLFSKPQFNAVKHMIFVTQRGVGALQESCETLLMVNNTSTADTKVYSTEYARLRTKTPDKAEENLLFEASYSITGNSVLLTIKNISQSTIDVYIKSIDAIGA</sequence>
<dbReference type="InterPro" id="IPR027411">
    <property type="entry name" value="Gp9/Gp10_mid_dom_sf"/>
</dbReference>
<feature type="region of interest" description="Disordered" evidence="1">
    <location>
        <begin position="1"/>
        <end position="25"/>
    </location>
</feature>
<proteinExistence type="predicted"/>
<dbReference type="EMBL" id="MF448340">
    <property type="protein sequence ID" value="ASU00187.1"/>
    <property type="molecule type" value="Genomic_DNA"/>
</dbReference>
<dbReference type="Proteomes" id="UP000226092">
    <property type="component" value="Segment"/>
</dbReference>
<evidence type="ECO:0000313" key="3">
    <source>
        <dbReference type="EMBL" id="ASU00187.1"/>
    </source>
</evidence>
<dbReference type="SUPFAM" id="SSF50017">
    <property type="entry name" value="gp9"/>
    <property type="match status" value="1"/>
</dbReference>
<dbReference type="Pfam" id="PF07880">
    <property type="entry name" value="T4_gp9_10_N"/>
    <property type="match status" value="1"/>
</dbReference>
<dbReference type="RefSeq" id="YP_009834665.1">
    <property type="nucleotide sequence ID" value="NC_048673.1"/>
</dbReference>
<dbReference type="KEGG" id="vg:55604732"/>
<evidence type="ECO:0000313" key="4">
    <source>
        <dbReference type="Proteomes" id="UP000226092"/>
    </source>
</evidence>
<evidence type="ECO:0000259" key="2">
    <source>
        <dbReference type="Pfam" id="PF07880"/>
    </source>
</evidence>
<dbReference type="InterPro" id="IPR008987">
    <property type="entry name" value="Baseplate_struct_prot_Gp9/10_N"/>
</dbReference>
<feature type="domain" description="Baseplate structural protein Gp9/Gp10 N-terminal" evidence="2">
    <location>
        <begin position="7"/>
        <end position="183"/>
    </location>
</feature>
<name>A0A223LD87_9CAUD</name>
<dbReference type="InterPro" id="IPR027412">
    <property type="entry name" value="Gp9_C_dom_sf"/>
</dbReference>
<dbReference type="Gene3D" id="2.60.120.640">
    <property type="entry name" value="gp9"/>
    <property type="match status" value="1"/>
</dbReference>
<evidence type="ECO:0000256" key="1">
    <source>
        <dbReference type="SAM" id="MobiDB-lite"/>
    </source>
</evidence>
<keyword evidence="4" id="KW-1185">Reference proteome</keyword>
<dbReference type="Gene3D" id="2.60.40.1680">
    <property type="entry name" value="4-oxalocrotonate tautomerase-like"/>
    <property type="match status" value="1"/>
</dbReference>
<feature type="compositionally biased region" description="Basic and acidic residues" evidence="1">
    <location>
        <begin position="1"/>
        <end position="10"/>
    </location>
</feature>
<organism evidence="3 4">
    <name type="scientific">Aeromonas phage AS-zj</name>
    <dbReference type="NCBI Taxonomy" id="2024208"/>
    <lineage>
        <taxon>Viruses</taxon>
        <taxon>Duplodnaviria</taxon>
        <taxon>Heunggongvirae</taxon>
        <taxon>Uroviricota</taxon>
        <taxon>Caudoviricetes</taxon>
        <taxon>Pantevenvirales</taxon>
        <taxon>Straboviridae</taxon>
        <taxon>Emmerichvirinae</taxon>
        <taxon>Ceceduovirus</taxon>
        <taxon>Ceceduovirus aszj</taxon>
    </lineage>
</organism>
<protein>
    <submittedName>
        <fullName evidence="3">Subunit and tail pin</fullName>
    </submittedName>
</protein>